<evidence type="ECO:0000256" key="1">
    <source>
        <dbReference type="ARBA" id="ARBA00004123"/>
    </source>
</evidence>
<feature type="domain" description="C2H2-type" evidence="13">
    <location>
        <begin position="199"/>
        <end position="226"/>
    </location>
</feature>
<evidence type="ECO:0000256" key="4">
    <source>
        <dbReference type="ARBA" id="ARBA00022737"/>
    </source>
</evidence>
<gene>
    <name evidence="15" type="ORF">QE152_g22116</name>
</gene>
<dbReference type="PROSITE" id="PS50157">
    <property type="entry name" value="ZINC_FINGER_C2H2_2"/>
    <property type="match status" value="7"/>
</dbReference>
<dbReference type="FunFam" id="3.30.160.60:FF:000663">
    <property type="entry name" value="Zinc finger protein 45"/>
    <property type="match status" value="1"/>
</dbReference>
<keyword evidence="8" id="KW-0238">DNA-binding</keyword>
<dbReference type="GO" id="GO:0000981">
    <property type="term" value="F:DNA-binding transcription factor activity, RNA polymerase II-specific"/>
    <property type="evidence" value="ECO:0007669"/>
    <property type="project" value="TreeGrafter"/>
</dbReference>
<evidence type="ECO:0000256" key="5">
    <source>
        <dbReference type="ARBA" id="ARBA00022771"/>
    </source>
</evidence>
<evidence type="ECO:0000256" key="10">
    <source>
        <dbReference type="ARBA" id="ARBA00023242"/>
    </source>
</evidence>
<evidence type="ECO:0000256" key="3">
    <source>
        <dbReference type="ARBA" id="ARBA00022723"/>
    </source>
</evidence>
<dbReference type="InterPro" id="IPR036236">
    <property type="entry name" value="Znf_C2H2_sf"/>
</dbReference>
<name>A0AAW1KL77_POPJA</name>
<feature type="domain" description="ZAD" evidence="14">
    <location>
        <begin position="6"/>
        <end position="81"/>
    </location>
</feature>
<dbReference type="PANTHER" id="PTHR23226">
    <property type="entry name" value="ZINC FINGER AND SCAN DOMAIN-CONTAINING"/>
    <property type="match status" value="1"/>
</dbReference>
<organism evidence="15 16">
    <name type="scientific">Popillia japonica</name>
    <name type="common">Japanese beetle</name>
    <dbReference type="NCBI Taxonomy" id="7064"/>
    <lineage>
        <taxon>Eukaryota</taxon>
        <taxon>Metazoa</taxon>
        <taxon>Ecdysozoa</taxon>
        <taxon>Arthropoda</taxon>
        <taxon>Hexapoda</taxon>
        <taxon>Insecta</taxon>
        <taxon>Pterygota</taxon>
        <taxon>Neoptera</taxon>
        <taxon>Endopterygota</taxon>
        <taxon>Coleoptera</taxon>
        <taxon>Polyphaga</taxon>
        <taxon>Scarabaeiformia</taxon>
        <taxon>Scarabaeidae</taxon>
        <taxon>Rutelinae</taxon>
        <taxon>Popillia</taxon>
    </lineage>
</organism>
<comment type="caution">
    <text evidence="15">The sequence shown here is derived from an EMBL/GenBank/DDBJ whole genome shotgun (WGS) entry which is preliminary data.</text>
</comment>
<dbReference type="PROSITE" id="PS00028">
    <property type="entry name" value="ZINC_FINGER_C2H2_1"/>
    <property type="match status" value="7"/>
</dbReference>
<dbReference type="InterPro" id="IPR012934">
    <property type="entry name" value="Znf_AD"/>
</dbReference>
<dbReference type="Pfam" id="PF00096">
    <property type="entry name" value="zf-C2H2"/>
    <property type="match status" value="6"/>
</dbReference>
<dbReference type="PANTHER" id="PTHR23226:SF416">
    <property type="entry name" value="FI01424P"/>
    <property type="match status" value="1"/>
</dbReference>
<dbReference type="SMART" id="SM00355">
    <property type="entry name" value="ZnF_C2H2"/>
    <property type="match status" value="7"/>
</dbReference>
<dbReference type="Pfam" id="PF07776">
    <property type="entry name" value="zf-AD"/>
    <property type="match status" value="1"/>
</dbReference>
<dbReference type="AlphaFoldDB" id="A0AAW1KL77"/>
<evidence type="ECO:0000256" key="6">
    <source>
        <dbReference type="ARBA" id="ARBA00022833"/>
    </source>
</evidence>
<evidence type="ECO:0000256" key="12">
    <source>
        <dbReference type="PROSITE-ProRule" id="PRU01263"/>
    </source>
</evidence>
<keyword evidence="9" id="KW-0804">Transcription</keyword>
<keyword evidence="4" id="KW-0677">Repeat</keyword>
<feature type="binding site" evidence="12">
    <location>
        <position position="8"/>
    </location>
    <ligand>
        <name>Zn(2+)</name>
        <dbReference type="ChEBI" id="CHEBI:29105"/>
    </ligand>
</feature>
<dbReference type="EMBL" id="JASPKY010000211">
    <property type="protein sequence ID" value="KAK9720363.1"/>
    <property type="molecule type" value="Genomic_DNA"/>
</dbReference>
<keyword evidence="10" id="KW-0539">Nucleus</keyword>
<dbReference type="SUPFAM" id="SSF57716">
    <property type="entry name" value="Glucocorticoid receptor-like (DNA-binding domain)"/>
    <property type="match status" value="1"/>
</dbReference>
<dbReference type="GO" id="GO:0008270">
    <property type="term" value="F:zinc ion binding"/>
    <property type="evidence" value="ECO:0007669"/>
    <property type="project" value="UniProtKB-UniRule"/>
</dbReference>
<evidence type="ECO:0000313" key="15">
    <source>
        <dbReference type="EMBL" id="KAK9720363.1"/>
    </source>
</evidence>
<feature type="domain" description="C2H2-type" evidence="13">
    <location>
        <begin position="227"/>
        <end position="254"/>
    </location>
</feature>
<evidence type="ECO:0000259" key="14">
    <source>
        <dbReference type="PROSITE" id="PS51915"/>
    </source>
</evidence>
<feature type="binding site" evidence="12">
    <location>
        <position position="11"/>
    </location>
    <ligand>
        <name>Zn(2+)</name>
        <dbReference type="ChEBI" id="CHEBI:29105"/>
    </ligand>
</feature>
<feature type="domain" description="C2H2-type" evidence="13">
    <location>
        <begin position="339"/>
        <end position="367"/>
    </location>
</feature>
<dbReference type="Gene3D" id="3.30.160.60">
    <property type="entry name" value="Classic Zinc Finger"/>
    <property type="match status" value="7"/>
</dbReference>
<feature type="domain" description="C2H2-type" evidence="13">
    <location>
        <begin position="283"/>
        <end position="310"/>
    </location>
</feature>
<dbReference type="SMART" id="SM00868">
    <property type="entry name" value="zf-AD"/>
    <property type="match status" value="1"/>
</dbReference>
<feature type="domain" description="C2H2-type" evidence="13">
    <location>
        <begin position="255"/>
        <end position="282"/>
    </location>
</feature>
<feature type="domain" description="C2H2-type" evidence="13">
    <location>
        <begin position="368"/>
        <end position="395"/>
    </location>
</feature>
<evidence type="ECO:0000313" key="16">
    <source>
        <dbReference type="Proteomes" id="UP001458880"/>
    </source>
</evidence>
<dbReference type="FunFam" id="3.30.160.60:FF:000624">
    <property type="entry name" value="zinc finger protein 697"/>
    <property type="match status" value="1"/>
</dbReference>
<comment type="similarity">
    <text evidence="2">Belongs to the krueppel C2H2-type zinc-finger protein family.</text>
</comment>
<feature type="domain" description="C2H2-type" evidence="13">
    <location>
        <begin position="311"/>
        <end position="338"/>
    </location>
</feature>
<sequence length="396" mass="45637">MDNDKMLCRTCLQTQEKYHNIFEHSEEDKSISTLLFESTSIQVQANDGYPQNICNSCLNKLNSAYAFKAMVIDSDIKLRQLSNEEINCDATVKVEFVTDSDADEDDDVCDDSKQIPLANVDRVSCDESVEDFEGKLENTEVTKNEIDIKNYSDESNHEDNSALTENAEIEVNTNDKDEVIDPDNKHVYLTKKERNSKAVYCKECKRTFGYRYYFEIHARNHIGDTPFKCDVCGKGFVRRFQLNVHKVKHSNDRPFSCEVCGKNFKTNTSLQNHKIVHTDDKPFACKKCDKTFRNMNNLKAHELRHDNNKRFVCEICGKGFVDQRGFISHTATHKAEADIACPQCGKMFRDKLRMQDHLRLSHSSRKPYICSYCGRGFSRKPVLQSHVRIHTGSNNF</sequence>
<comment type="subcellular location">
    <subcellularLocation>
        <location evidence="1">Nucleus</location>
    </subcellularLocation>
</comment>
<keyword evidence="6 12" id="KW-0862">Zinc</keyword>
<keyword evidence="16" id="KW-1185">Reference proteome</keyword>
<keyword evidence="3 12" id="KW-0479">Metal-binding</keyword>
<evidence type="ECO:0000259" key="13">
    <source>
        <dbReference type="PROSITE" id="PS50157"/>
    </source>
</evidence>
<accession>A0AAW1KL77</accession>
<dbReference type="Proteomes" id="UP001458880">
    <property type="component" value="Unassembled WGS sequence"/>
</dbReference>
<protein>
    <submittedName>
        <fullName evidence="15">Zinc-finger associated domain (Zf-AD)</fullName>
    </submittedName>
</protein>
<feature type="binding site" evidence="12">
    <location>
        <position position="54"/>
    </location>
    <ligand>
        <name>Zn(2+)</name>
        <dbReference type="ChEBI" id="CHEBI:29105"/>
    </ligand>
</feature>
<evidence type="ECO:0000256" key="7">
    <source>
        <dbReference type="ARBA" id="ARBA00023015"/>
    </source>
</evidence>
<reference evidence="15 16" key="1">
    <citation type="journal article" date="2024" name="BMC Genomics">
        <title>De novo assembly and annotation of Popillia japonica's genome with initial clues to its potential as an invasive pest.</title>
        <authorList>
            <person name="Cucini C."/>
            <person name="Boschi S."/>
            <person name="Funari R."/>
            <person name="Cardaioli E."/>
            <person name="Iannotti N."/>
            <person name="Marturano G."/>
            <person name="Paoli F."/>
            <person name="Bruttini M."/>
            <person name="Carapelli A."/>
            <person name="Frati F."/>
            <person name="Nardi F."/>
        </authorList>
    </citation>
    <scope>NUCLEOTIDE SEQUENCE [LARGE SCALE GENOMIC DNA]</scope>
    <source>
        <strain evidence="15">DMR45628</strain>
    </source>
</reference>
<dbReference type="GO" id="GO:0005634">
    <property type="term" value="C:nucleus"/>
    <property type="evidence" value="ECO:0007669"/>
    <property type="project" value="UniProtKB-SubCell"/>
</dbReference>
<keyword evidence="7" id="KW-0805">Transcription regulation</keyword>
<keyword evidence="5 11" id="KW-0863">Zinc-finger</keyword>
<dbReference type="FunFam" id="3.30.160.60:FF:000446">
    <property type="entry name" value="Zinc finger protein"/>
    <property type="match status" value="1"/>
</dbReference>
<evidence type="ECO:0000256" key="2">
    <source>
        <dbReference type="ARBA" id="ARBA00006991"/>
    </source>
</evidence>
<evidence type="ECO:0000256" key="9">
    <source>
        <dbReference type="ARBA" id="ARBA00023163"/>
    </source>
</evidence>
<proteinExistence type="inferred from homology"/>
<dbReference type="Gene3D" id="3.40.1800.20">
    <property type="match status" value="1"/>
</dbReference>
<dbReference type="SUPFAM" id="SSF57667">
    <property type="entry name" value="beta-beta-alpha zinc fingers"/>
    <property type="match status" value="4"/>
</dbReference>
<dbReference type="PROSITE" id="PS51915">
    <property type="entry name" value="ZAD"/>
    <property type="match status" value="1"/>
</dbReference>
<dbReference type="GO" id="GO:0000978">
    <property type="term" value="F:RNA polymerase II cis-regulatory region sequence-specific DNA binding"/>
    <property type="evidence" value="ECO:0007669"/>
    <property type="project" value="TreeGrafter"/>
</dbReference>
<dbReference type="InterPro" id="IPR013087">
    <property type="entry name" value="Znf_C2H2_type"/>
</dbReference>
<evidence type="ECO:0000256" key="8">
    <source>
        <dbReference type="ARBA" id="ARBA00023125"/>
    </source>
</evidence>
<dbReference type="FunFam" id="3.30.160.60:FF:000286">
    <property type="entry name" value="Zinc finger protein 770"/>
    <property type="match status" value="1"/>
</dbReference>
<feature type="binding site" evidence="12">
    <location>
        <position position="57"/>
    </location>
    <ligand>
        <name>Zn(2+)</name>
        <dbReference type="ChEBI" id="CHEBI:29105"/>
    </ligand>
</feature>
<evidence type="ECO:0000256" key="11">
    <source>
        <dbReference type="PROSITE-ProRule" id="PRU00042"/>
    </source>
</evidence>